<protein>
    <submittedName>
        <fullName evidence="2">HDIG domain protein</fullName>
    </submittedName>
</protein>
<dbReference type="InterPro" id="IPR003607">
    <property type="entry name" value="HD/PDEase_dom"/>
</dbReference>
<dbReference type="InterPro" id="IPR051094">
    <property type="entry name" value="Diverse_Catalytic_Enzymes"/>
</dbReference>
<proteinExistence type="predicted"/>
<organism evidence="2">
    <name type="scientific">gut metagenome</name>
    <dbReference type="NCBI Taxonomy" id="749906"/>
    <lineage>
        <taxon>unclassified sequences</taxon>
        <taxon>metagenomes</taxon>
        <taxon>organismal metagenomes</taxon>
    </lineage>
</organism>
<dbReference type="SUPFAM" id="SSF109604">
    <property type="entry name" value="HD-domain/PDEase-like"/>
    <property type="match status" value="1"/>
</dbReference>
<dbReference type="InterPro" id="IPR006674">
    <property type="entry name" value="HD_domain"/>
</dbReference>
<sequence>MNPLEIIHTYYADNEALETLLVHHSRQVTERALLVAQKHPELQLDCDFIAEAAMLHDIGIFLTDAPGIHCHGKEPYLMHGYLGAQLMRKHGREDIARVCERHTGTGLTAKQINERNLPLPAGDYRPETLEEQVICYADKFYSKSHPKRVRTVEETARSLEKFGKEGVQTFLAWAERFE</sequence>
<name>J9GNV4_9ZZZZ</name>
<evidence type="ECO:0000313" key="2">
    <source>
        <dbReference type="EMBL" id="EJX09832.1"/>
    </source>
</evidence>
<dbReference type="CDD" id="cd00077">
    <property type="entry name" value="HDc"/>
    <property type="match status" value="1"/>
</dbReference>
<accession>J9GNV4</accession>
<gene>
    <name evidence="2" type="ORF">EVA_02060</name>
</gene>
<dbReference type="PANTHER" id="PTHR35795">
    <property type="entry name" value="SLR1885 PROTEIN"/>
    <property type="match status" value="1"/>
</dbReference>
<dbReference type="Pfam" id="PF01966">
    <property type="entry name" value="HD"/>
    <property type="match status" value="1"/>
</dbReference>
<feature type="domain" description="HD" evidence="1">
    <location>
        <begin position="22"/>
        <end position="140"/>
    </location>
</feature>
<reference evidence="2" key="1">
    <citation type="journal article" date="2012" name="PLoS ONE">
        <title>Gene sets for utilization of primary and secondary nutrition supplies in the distal gut of endangered iberian lynx.</title>
        <authorList>
            <person name="Alcaide M."/>
            <person name="Messina E."/>
            <person name="Richter M."/>
            <person name="Bargiela R."/>
            <person name="Peplies J."/>
            <person name="Huws S.A."/>
            <person name="Newbold C.J."/>
            <person name="Golyshin P.N."/>
            <person name="Simon M.A."/>
            <person name="Lopez G."/>
            <person name="Yakimov M.M."/>
            <person name="Ferrer M."/>
        </authorList>
    </citation>
    <scope>NUCLEOTIDE SEQUENCE</scope>
</reference>
<dbReference type="Gene3D" id="1.10.3210.10">
    <property type="entry name" value="Hypothetical protein af1432"/>
    <property type="match status" value="1"/>
</dbReference>
<dbReference type="InterPro" id="IPR006675">
    <property type="entry name" value="HDIG_dom"/>
</dbReference>
<dbReference type="EMBL" id="AMCI01000309">
    <property type="protein sequence ID" value="EJX09832.1"/>
    <property type="molecule type" value="Genomic_DNA"/>
</dbReference>
<dbReference type="AlphaFoldDB" id="J9GNV4"/>
<dbReference type="PANTHER" id="PTHR35795:SF1">
    <property type="entry name" value="BIS(5'-NUCLEOSYL)-TETRAPHOSPHATASE, SYMMETRICAL"/>
    <property type="match status" value="1"/>
</dbReference>
<comment type="caution">
    <text evidence="2">The sequence shown here is derived from an EMBL/GenBank/DDBJ whole genome shotgun (WGS) entry which is preliminary data.</text>
</comment>
<evidence type="ECO:0000259" key="1">
    <source>
        <dbReference type="Pfam" id="PF01966"/>
    </source>
</evidence>
<dbReference type="NCBIfam" id="TIGR00277">
    <property type="entry name" value="HDIG"/>
    <property type="match status" value="1"/>
</dbReference>